<dbReference type="GO" id="GO:0071555">
    <property type="term" value="P:cell wall organization"/>
    <property type="evidence" value="ECO:0007669"/>
    <property type="project" value="UniProtKB-KW"/>
</dbReference>
<proteinExistence type="predicted"/>
<keyword evidence="5" id="KW-1133">Transmembrane helix</keyword>
<keyword evidence="2 9" id="KW-0328">Glycosyltransferase</keyword>
<evidence type="ECO:0000256" key="1">
    <source>
        <dbReference type="ARBA" id="ARBA00004308"/>
    </source>
</evidence>
<dbReference type="EC" id="2.4.1.12" evidence="9"/>
<dbReference type="EMBL" id="MNCJ02000328">
    <property type="protein sequence ID" value="KAF5773725.1"/>
    <property type="molecule type" value="Genomic_DNA"/>
</dbReference>
<protein>
    <submittedName>
        <fullName evidence="9">Cellulose synthase (UDP-forming)</fullName>
        <ecNumber evidence="9">2.4.1.12</ecNumber>
    </submittedName>
    <submittedName>
        <fullName evidence="10">Putative cellulose synthase</fullName>
    </submittedName>
</protein>
<feature type="signal peptide" evidence="8">
    <location>
        <begin position="1"/>
        <end position="19"/>
    </location>
</feature>
<keyword evidence="11" id="KW-1185">Reference proteome</keyword>
<name>A0A251VR45_HELAN</name>
<dbReference type="STRING" id="4232.A0A251VR45"/>
<dbReference type="InterPro" id="IPR005150">
    <property type="entry name" value="Cellulose_synth"/>
</dbReference>
<evidence type="ECO:0000313" key="9">
    <source>
        <dbReference type="EMBL" id="KAF5773725.1"/>
    </source>
</evidence>
<organism evidence="10 11">
    <name type="scientific">Helianthus annuus</name>
    <name type="common">Common sunflower</name>
    <dbReference type="NCBI Taxonomy" id="4232"/>
    <lineage>
        <taxon>Eukaryota</taxon>
        <taxon>Viridiplantae</taxon>
        <taxon>Streptophyta</taxon>
        <taxon>Embryophyta</taxon>
        <taxon>Tracheophyta</taxon>
        <taxon>Spermatophyta</taxon>
        <taxon>Magnoliopsida</taxon>
        <taxon>eudicotyledons</taxon>
        <taxon>Gunneridae</taxon>
        <taxon>Pentapetalae</taxon>
        <taxon>asterids</taxon>
        <taxon>campanulids</taxon>
        <taxon>Asterales</taxon>
        <taxon>Asteraceae</taxon>
        <taxon>Asteroideae</taxon>
        <taxon>Heliantheae alliance</taxon>
        <taxon>Heliantheae</taxon>
        <taxon>Helianthus</taxon>
    </lineage>
</organism>
<gene>
    <name evidence="10" type="ORF">HannXRQ_Chr01g0020581</name>
    <name evidence="9" type="ORF">HanXRQr2_Chr13g0591811</name>
</gene>
<evidence type="ECO:0000256" key="5">
    <source>
        <dbReference type="ARBA" id="ARBA00022989"/>
    </source>
</evidence>
<keyword evidence="8" id="KW-0732">Signal</keyword>
<reference evidence="9" key="3">
    <citation type="submission" date="2020-06" db="EMBL/GenBank/DDBJ databases">
        <title>Helianthus annuus Genome sequencing and assembly Release 2.</title>
        <authorList>
            <person name="Gouzy J."/>
            <person name="Langlade N."/>
            <person name="Munos S."/>
        </authorList>
    </citation>
    <scope>NUCLEOTIDE SEQUENCE</scope>
    <source>
        <tissue evidence="9">Leaves</tissue>
    </source>
</reference>
<dbReference type="GO" id="GO:0016760">
    <property type="term" value="F:cellulose synthase (UDP-forming) activity"/>
    <property type="evidence" value="ECO:0007669"/>
    <property type="project" value="UniProtKB-EC"/>
</dbReference>
<dbReference type="GO" id="GO:0012505">
    <property type="term" value="C:endomembrane system"/>
    <property type="evidence" value="ECO:0007669"/>
    <property type="project" value="UniProtKB-SubCell"/>
</dbReference>
<evidence type="ECO:0000256" key="6">
    <source>
        <dbReference type="ARBA" id="ARBA00023136"/>
    </source>
</evidence>
<accession>A0A251VR45</accession>
<reference evidence="9" key="1">
    <citation type="journal article" date="2017" name="Nature">
        <title>The sunflower genome provides insights into oil metabolism, flowering and Asterid evolution.</title>
        <authorList>
            <person name="Badouin H."/>
            <person name="Gouzy J."/>
            <person name="Grassa C.J."/>
            <person name="Murat F."/>
            <person name="Staton S.E."/>
            <person name="Cottret L."/>
            <person name="Lelandais-Briere C."/>
            <person name="Owens G.L."/>
            <person name="Carrere S."/>
            <person name="Mayjonade B."/>
            <person name="Legrand L."/>
            <person name="Gill N."/>
            <person name="Kane N.C."/>
            <person name="Bowers J.E."/>
            <person name="Hubner S."/>
            <person name="Bellec A."/>
            <person name="Berard A."/>
            <person name="Berges H."/>
            <person name="Blanchet N."/>
            <person name="Boniface M.C."/>
            <person name="Brunel D."/>
            <person name="Catrice O."/>
            <person name="Chaidir N."/>
            <person name="Claudel C."/>
            <person name="Donnadieu C."/>
            <person name="Faraut T."/>
            <person name="Fievet G."/>
            <person name="Helmstetter N."/>
            <person name="King M."/>
            <person name="Knapp S.J."/>
            <person name="Lai Z."/>
            <person name="Le Paslier M.C."/>
            <person name="Lippi Y."/>
            <person name="Lorenzon L."/>
            <person name="Mandel J.R."/>
            <person name="Marage G."/>
            <person name="Marchand G."/>
            <person name="Marquand E."/>
            <person name="Bret-Mestries E."/>
            <person name="Morien E."/>
            <person name="Nambeesan S."/>
            <person name="Nguyen T."/>
            <person name="Pegot-Espagnet P."/>
            <person name="Pouilly N."/>
            <person name="Raftis F."/>
            <person name="Sallet E."/>
            <person name="Schiex T."/>
            <person name="Thomas J."/>
            <person name="Vandecasteele C."/>
            <person name="Vares D."/>
            <person name="Vear F."/>
            <person name="Vautrin S."/>
            <person name="Crespi M."/>
            <person name="Mangin B."/>
            <person name="Burke J.M."/>
            <person name="Salse J."/>
            <person name="Munos S."/>
            <person name="Vincourt P."/>
            <person name="Rieseberg L.H."/>
            <person name="Langlade N.B."/>
        </authorList>
    </citation>
    <scope>NUCLEOTIDE SEQUENCE</scope>
    <source>
        <tissue evidence="9">Leaves</tissue>
    </source>
</reference>
<evidence type="ECO:0000256" key="4">
    <source>
        <dbReference type="ARBA" id="ARBA00022692"/>
    </source>
</evidence>
<evidence type="ECO:0000256" key="7">
    <source>
        <dbReference type="ARBA" id="ARBA00023316"/>
    </source>
</evidence>
<evidence type="ECO:0000256" key="2">
    <source>
        <dbReference type="ARBA" id="ARBA00022676"/>
    </source>
</evidence>
<dbReference type="PANTHER" id="PTHR13301">
    <property type="entry name" value="X-BOX TRANSCRIPTION FACTOR-RELATED"/>
    <property type="match status" value="1"/>
</dbReference>
<evidence type="ECO:0000313" key="10">
    <source>
        <dbReference type="EMBL" id="OTG37603.1"/>
    </source>
</evidence>
<evidence type="ECO:0000313" key="11">
    <source>
        <dbReference type="Proteomes" id="UP000215914"/>
    </source>
</evidence>
<evidence type="ECO:0000256" key="3">
    <source>
        <dbReference type="ARBA" id="ARBA00022679"/>
    </source>
</evidence>
<comment type="subcellular location">
    <subcellularLocation>
        <location evidence="1">Endomembrane system</location>
    </subcellularLocation>
</comment>
<dbReference type="GO" id="GO:0030244">
    <property type="term" value="P:cellulose biosynthetic process"/>
    <property type="evidence" value="ECO:0007669"/>
    <property type="project" value="InterPro"/>
</dbReference>
<dbReference type="Proteomes" id="UP000215914">
    <property type="component" value="Chromosome 1"/>
</dbReference>
<keyword evidence="4" id="KW-0812">Transmembrane</keyword>
<dbReference type="InParanoid" id="A0A251VR45"/>
<feature type="chain" id="PRO_5011970573" evidence="8">
    <location>
        <begin position="20"/>
        <end position="63"/>
    </location>
</feature>
<dbReference type="AlphaFoldDB" id="A0A251VR45"/>
<reference evidence="10" key="2">
    <citation type="submission" date="2017-02" db="EMBL/GenBank/DDBJ databases">
        <title>Sunflower complete genome.</title>
        <authorList>
            <person name="Langlade N."/>
            <person name="Munos S."/>
        </authorList>
    </citation>
    <scope>NUCLEOTIDE SEQUENCE [LARGE SCALE GENOMIC DNA]</scope>
    <source>
        <tissue evidence="10">Leaves</tissue>
    </source>
</reference>
<dbReference type="GO" id="GO:0016020">
    <property type="term" value="C:membrane"/>
    <property type="evidence" value="ECO:0007669"/>
    <property type="project" value="InterPro"/>
</dbReference>
<keyword evidence="6" id="KW-0472">Membrane</keyword>
<dbReference type="EMBL" id="CM007890">
    <property type="protein sequence ID" value="OTG37603.1"/>
    <property type="molecule type" value="Genomic_DNA"/>
</dbReference>
<keyword evidence="7" id="KW-0961">Cell wall biogenesis/degradation</keyword>
<evidence type="ECO:0000256" key="8">
    <source>
        <dbReference type="SAM" id="SignalP"/>
    </source>
</evidence>
<keyword evidence="3 9" id="KW-0808">Transferase</keyword>
<sequence>MKMVMVLSQFQALLTLKLSSDLMIGVISKVGWIYGSVTENILTGFKMHCHGRRSVYCVPKRAT</sequence>
<dbReference type="Pfam" id="PF03552">
    <property type="entry name" value="Cellulose_synt"/>
    <property type="match status" value="1"/>
</dbReference>
<dbReference type="Gramene" id="mRNA:HanXRQr2_Chr13g0591811">
    <property type="protein sequence ID" value="mRNA:HanXRQr2_Chr13g0591811"/>
    <property type="gene ID" value="HanXRQr2_Chr13g0591811"/>
</dbReference>